<evidence type="ECO:0008006" key="8">
    <source>
        <dbReference type="Google" id="ProtNLM"/>
    </source>
</evidence>
<dbReference type="GO" id="GO:0005524">
    <property type="term" value="F:ATP binding"/>
    <property type="evidence" value="ECO:0007669"/>
    <property type="project" value="UniProtKB-KW"/>
</dbReference>
<dbReference type="SUPFAM" id="SSF56112">
    <property type="entry name" value="Protein kinase-like (PK-like)"/>
    <property type="match status" value="1"/>
</dbReference>
<keyword evidence="1" id="KW-0723">Serine/threonine-protein kinase</keyword>
<sequence>MNRASETLLHIQRGCPVDIWSVEFATLFSARKVDGRSSDGAHFAKLIAVLGPPPLELLNQHRNRALEYWDAQGSFSRILSISLNWRNFVPIPRGKPLEAMGSKLENNLKFLQSIRRALTWDPDTRPTAGQLLQDPWLTD</sequence>
<evidence type="ECO:0000256" key="3">
    <source>
        <dbReference type="ARBA" id="ARBA00022840"/>
    </source>
</evidence>
<proteinExistence type="predicted"/>
<protein>
    <recommendedName>
        <fullName evidence="8">Protein kinase domain-containing protein</fullName>
    </recommendedName>
</protein>
<reference evidence="6 7" key="1">
    <citation type="submission" date="2015-05" db="EMBL/GenBank/DDBJ databases">
        <authorList>
            <person name="Fogelqvist Johan"/>
        </authorList>
    </citation>
    <scope>NUCLEOTIDE SEQUENCE [LARGE SCALE GENOMIC DNA]</scope>
    <source>
        <strain evidence="4">VL1</strain>
        <strain evidence="5">VL2</strain>
    </source>
</reference>
<gene>
    <name evidence="4" type="ORF">BN1708_001188</name>
    <name evidence="5" type="ORF">BN1723_016040</name>
</gene>
<keyword evidence="6" id="KW-1185">Reference proteome</keyword>
<dbReference type="EMBL" id="CVQH01022527">
    <property type="protein sequence ID" value="CRK33511.1"/>
    <property type="molecule type" value="Genomic_DNA"/>
</dbReference>
<evidence type="ECO:0000256" key="1">
    <source>
        <dbReference type="ARBA" id="ARBA00022527"/>
    </source>
</evidence>
<organism evidence="4 6">
    <name type="scientific">Verticillium longisporum</name>
    <name type="common">Verticillium dahliae var. longisporum</name>
    <dbReference type="NCBI Taxonomy" id="100787"/>
    <lineage>
        <taxon>Eukaryota</taxon>
        <taxon>Fungi</taxon>
        <taxon>Dikarya</taxon>
        <taxon>Ascomycota</taxon>
        <taxon>Pezizomycotina</taxon>
        <taxon>Sordariomycetes</taxon>
        <taxon>Hypocreomycetidae</taxon>
        <taxon>Glomerellales</taxon>
        <taxon>Plectosphaerellaceae</taxon>
        <taxon>Verticillium</taxon>
    </lineage>
</organism>
<name>A0A0G4MGX7_VERLO</name>
<dbReference type="EMBL" id="CVQI01032841">
    <property type="protein sequence ID" value="CRK42593.1"/>
    <property type="molecule type" value="Genomic_DNA"/>
</dbReference>
<evidence type="ECO:0000313" key="5">
    <source>
        <dbReference type="EMBL" id="CRK42593.1"/>
    </source>
</evidence>
<evidence type="ECO:0000313" key="6">
    <source>
        <dbReference type="Proteomes" id="UP000044602"/>
    </source>
</evidence>
<dbReference type="InterPro" id="IPR011009">
    <property type="entry name" value="Kinase-like_dom_sf"/>
</dbReference>
<evidence type="ECO:0000256" key="2">
    <source>
        <dbReference type="ARBA" id="ARBA00022741"/>
    </source>
</evidence>
<dbReference type="STRING" id="100787.A0A0G4MGX7"/>
<dbReference type="Gene3D" id="1.10.510.10">
    <property type="entry name" value="Transferase(Phosphotransferase) domain 1"/>
    <property type="match status" value="1"/>
</dbReference>
<keyword evidence="1" id="KW-0418">Kinase</keyword>
<dbReference type="PANTHER" id="PTHR24055">
    <property type="entry name" value="MITOGEN-ACTIVATED PROTEIN KINASE"/>
    <property type="match status" value="1"/>
</dbReference>
<dbReference type="Proteomes" id="UP000044602">
    <property type="component" value="Unassembled WGS sequence"/>
</dbReference>
<evidence type="ECO:0000313" key="4">
    <source>
        <dbReference type="EMBL" id="CRK33511.1"/>
    </source>
</evidence>
<keyword evidence="2" id="KW-0547">Nucleotide-binding</keyword>
<evidence type="ECO:0000313" key="7">
    <source>
        <dbReference type="Proteomes" id="UP000045706"/>
    </source>
</evidence>
<keyword evidence="3" id="KW-0067">ATP-binding</keyword>
<accession>A0A0G4MGX7</accession>
<dbReference type="AlphaFoldDB" id="A0A0G4MGX7"/>
<keyword evidence="1" id="KW-0808">Transferase</keyword>
<dbReference type="GO" id="GO:0004674">
    <property type="term" value="F:protein serine/threonine kinase activity"/>
    <property type="evidence" value="ECO:0007669"/>
    <property type="project" value="UniProtKB-KW"/>
</dbReference>
<dbReference type="InterPro" id="IPR050117">
    <property type="entry name" value="MAPK"/>
</dbReference>
<dbReference type="Proteomes" id="UP000045706">
    <property type="component" value="Unassembled WGS sequence"/>
</dbReference>